<sequence>MGSTCYDDRARLPGNWLGKNLLEEVLEKMGQESEGVMLLDCFAGNKKLRAFYESVGFVLLREVPEEDYLVAVFTYKLRQKN</sequence>
<dbReference type="RefSeq" id="XP_024742329.1">
    <property type="nucleotide sequence ID" value="XM_024879283.1"/>
</dbReference>
<proteinExistence type="predicted"/>
<reference evidence="2 3" key="1">
    <citation type="submission" date="2016-04" db="EMBL/GenBank/DDBJ databases">
        <title>A degradative enzymes factory behind the ericoid mycorrhizal symbiosis.</title>
        <authorList>
            <consortium name="DOE Joint Genome Institute"/>
            <person name="Martino E."/>
            <person name="Morin E."/>
            <person name="Grelet G."/>
            <person name="Kuo A."/>
            <person name="Kohler A."/>
            <person name="Daghino S."/>
            <person name="Barry K."/>
            <person name="Choi C."/>
            <person name="Cichocki N."/>
            <person name="Clum A."/>
            <person name="Copeland A."/>
            <person name="Hainaut M."/>
            <person name="Haridas S."/>
            <person name="Labutti K."/>
            <person name="Lindquist E."/>
            <person name="Lipzen A."/>
            <person name="Khouja H.-R."/>
            <person name="Murat C."/>
            <person name="Ohm R."/>
            <person name="Olson A."/>
            <person name="Spatafora J."/>
            <person name="Veneault-Fourrey C."/>
            <person name="Henrissat B."/>
            <person name="Grigoriev I."/>
            <person name="Martin F."/>
            <person name="Perotto S."/>
        </authorList>
    </citation>
    <scope>NUCLEOTIDE SEQUENCE [LARGE SCALE GENOMIC DNA]</scope>
    <source>
        <strain evidence="2 3">E</strain>
    </source>
</reference>
<dbReference type="InterPro" id="IPR016181">
    <property type="entry name" value="Acyl_CoA_acyltransferase"/>
</dbReference>
<dbReference type="Proteomes" id="UP000235371">
    <property type="component" value="Unassembled WGS sequence"/>
</dbReference>
<dbReference type="GeneID" id="36587360"/>
<dbReference type="SUPFAM" id="SSF55729">
    <property type="entry name" value="Acyl-CoA N-acyltransferases (Nat)"/>
    <property type="match status" value="1"/>
</dbReference>
<evidence type="ECO:0000313" key="3">
    <source>
        <dbReference type="Proteomes" id="UP000235371"/>
    </source>
</evidence>
<protein>
    <recommendedName>
        <fullName evidence="1">N-acetyltransferase domain-containing protein</fullName>
    </recommendedName>
</protein>
<evidence type="ECO:0000259" key="1">
    <source>
        <dbReference type="Pfam" id="PF00583"/>
    </source>
</evidence>
<name>A0A2J6TQW9_9HELO</name>
<dbReference type="AlphaFoldDB" id="A0A2J6TQW9"/>
<dbReference type="InParanoid" id="A0A2J6TQW9"/>
<organism evidence="2 3">
    <name type="scientific">Hyaloscypha bicolor E</name>
    <dbReference type="NCBI Taxonomy" id="1095630"/>
    <lineage>
        <taxon>Eukaryota</taxon>
        <taxon>Fungi</taxon>
        <taxon>Dikarya</taxon>
        <taxon>Ascomycota</taxon>
        <taxon>Pezizomycotina</taxon>
        <taxon>Leotiomycetes</taxon>
        <taxon>Helotiales</taxon>
        <taxon>Hyaloscyphaceae</taxon>
        <taxon>Hyaloscypha</taxon>
        <taxon>Hyaloscypha bicolor</taxon>
    </lineage>
</organism>
<dbReference type="Gene3D" id="3.40.630.30">
    <property type="match status" value="1"/>
</dbReference>
<keyword evidence="3" id="KW-1185">Reference proteome</keyword>
<dbReference type="InterPro" id="IPR000182">
    <property type="entry name" value="GNAT_dom"/>
</dbReference>
<dbReference type="GO" id="GO:0016747">
    <property type="term" value="F:acyltransferase activity, transferring groups other than amino-acyl groups"/>
    <property type="evidence" value="ECO:0007669"/>
    <property type="project" value="InterPro"/>
</dbReference>
<evidence type="ECO:0000313" key="2">
    <source>
        <dbReference type="EMBL" id="PMD65425.1"/>
    </source>
</evidence>
<feature type="domain" description="N-acetyltransferase" evidence="1">
    <location>
        <begin position="17"/>
        <end position="57"/>
    </location>
</feature>
<dbReference type="Pfam" id="PF00583">
    <property type="entry name" value="Acetyltransf_1"/>
    <property type="match status" value="1"/>
</dbReference>
<gene>
    <name evidence="2" type="ORF">K444DRAFT_607993</name>
</gene>
<dbReference type="EMBL" id="KZ613746">
    <property type="protein sequence ID" value="PMD65425.1"/>
    <property type="molecule type" value="Genomic_DNA"/>
</dbReference>
<accession>A0A2J6TQW9</accession>
<dbReference type="OrthoDB" id="424551at2759"/>